<dbReference type="Pfam" id="PF12306">
    <property type="entry name" value="PixA"/>
    <property type="match status" value="1"/>
</dbReference>
<dbReference type="InterPro" id="IPR038712">
    <property type="entry name" value="PixA-like_sf"/>
</dbReference>
<name>A0ABR5T3K6_9BURK</name>
<evidence type="ECO:0000313" key="2">
    <source>
        <dbReference type="EMBL" id="KWZ37749.1"/>
    </source>
</evidence>
<evidence type="ECO:0000256" key="1">
    <source>
        <dbReference type="SAM" id="MobiDB-lite"/>
    </source>
</evidence>
<proteinExistence type="predicted"/>
<dbReference type="RefSeq" id="WP_038743491.1">
    <property type="nucleotide sequence ID" value="NZ_CP013418.1"/>
</dbReference>
<comment type="caution">
    <text evidence="2">The sequence shown here is derived from an EMBL/GenBank/DDBJ whole genome shotgun (WGS) entry which is preliminary data.</text>
</comment>
<gene>
    <name evidence="2" type="ORF">WS72_22665</name>
</gene>
<protein>
    <submittedName>
        <fullName evidence="2">Inclusion body protein</fullName>
    </submittedName>
</protein>
<accession>A0ABR5T3K6</accession>
<dbReference type="InterPro" id="IPR021087">
    <property type="entry name" value="Uncharacterised_PixA/AidA"/>
</dbReference>
<dbReference type="Proteomes" id="UP000070255">
    <property type="component" value="Unassembled WGS sequence"/>
</dbReference>
<sequence length="166" mass="18756">MSRVTDVLVAVDPETILQNHPNAMNSANPLLSDPKYIYMITNNDNAISGQAGGELNLKAEVGDLIRWREQSISLGFEKPVIFYKFVADQGSDLITTPTPRMAETSLPVPNTSDPTKPKCQTVRNYFWSSEVLKRGSVTYHFQFMILDRRCQICGCHQWDPSITIKY</sequence>
<keyword evidence="3" id="KW-1185">Reference proteome</keyword>
<organism evidence="2 3">
    <name type="scientific">Burkholderia savannae</name>
    <dbReference type="NCBI Taxonomy" id="1637837"/>
    <lineage>
        <taxon>Bacteria</taxon>
        <taxon>Pseudomonadati</taxon>
        <taxon>Pseudomonadota</taxon>
        <taxon>Betaproteobacteria</taxon>
        <taxon>Burkholderiales</taxon>
        <taxon>Burkholderiaceae</taxon>
        <taxon>Burkholderia</taxon>
        <taxon>pseudomallei group</taxon>
    </lineage>
</organism>
<reference evidence="2 3" key="1">
    <citation type="submission" date="2015-11" db="EMBL/GenBank/DDBJ databases">
        <authorList>
            <person name="Sahl J."/>
            <person name="Wagner D."/>
            <person name="Keim P."/>
        </authorList>
    </citation>
    <scope>NUCLEOTIDE SEQUENCE [LARGE SCALE GENOMIC DNA]</scope>
    <source>
        <strain evidence="2 3">BDU18</strain>
    </source>
</reference>
<dbReference type="Gene3D" id="2.60.40.3910">
    <property type="entry name" value="Inclusion body protein"/>
    <property type="match status" value="1"/>
</dbReference>
<evidence type="ECO:0000313" key="3">
    <source>
        <dbReference type="Proteomes" id="UP000070255"/>
    </source>
</evidence>
<dbReference type="EMBL" id="LNJQ01000004">
    <property type="protein sequence ID" value="KWZ37749.1"/>
    <property type="molecule type" value="Genomic_DNA"/>
</dbReference>
<feature type="region of interest" description="Disordered" evidence="1">
    <location>
        <begin position="97"/>
        <end position="116"/>
    </location>
</feature>